<comment type="pathway">
    <text evidence="2 6">Glycan biosynthesis; trehalose biosynthesis.</text>
</comment>
<dbReference type="Pfam" id="PF02358">
    <property type="entry name" value="Trehalose_PPase"/>
    <property type="match status" value="1"/>
</dbReference>
<evidence type="ECO:0000256" key="1">
    <source>
        <dbReference type="ARBA" id="ARBA00000500"/>
    </source>
</evidence>
<dbReference type="HOGENOM" id="CLU_037265_4_1_11"/>
<dbReference type="InterPro" id="IPR003337">
    <property type="entry name" value="Trehalose_PPase"/>
</dbReference>
<dbReference type="KEGG" id="mlb:MLBr00414"/>
<dbReference type="CDD" id="cd01627">
    <property type="entry name" value="HAD_TPP"/>
    <property type="match status" value="1"/>
</dbReference>
<dbReference type="NCBIfam" id="TIGR00685">
    <property type="entry name" value="T6PP"/>
    <property type="match status" value="1"/>
</dbReference>
<reference evidence="7 8" key="1">
    <citation type="journal article" date="2009" name="Nat. Genet.">
        <title>Comparative genomic and phylogeographic analysis of Mycobacterium leprae.</title>
        <authorList>
            <person name="Monot M."/>
            <person name="Honore N."/>
            <person name="Garnier T."/>
            <person name="Zidane N."/>
            <person name="Sherafi D."/>
            <person name="Paniz-Mondolfi A."/>
            <person name="Matsuoka M."/>
            <person name="Taylor G.M."/>
            <person name="Donoghue H.D."/>
            <person name="Bouwman A."/>
            <person name="Mays S."/>
            <person name="Watson C."/>
            <person name="Lockwood D."/>
            <person name="Khamispour A."/>
            <person name="Dowlati Y."/>
            <person name="Jianping S."/>
            <person name="Rea T.H."/>
            <person name="Vera-Cabrera L."/>
            <person name="Stefani M.M."/>
            <person name="Banu S."/>
            <person name="Macdonald M."/>
            <person name="Sapkota B.R."/>
            <person name="Spencer J.S."/>
            <person name="Thomas J."/>
            <person name="Harshman K."/>
            <person name="Singh P."/>
            <person name="Busso P."/>
            <person name="Gattiker A."/>
            <person name="Rougemont J."/>
            <person name="Brennan P.J."/>
            <person name="Cole S.T."/>
        </authorList>
    </citation>
    <scope>NUCLEOTIDE SEQUENCE [LARGE SCALE GENOMIC DNA]</scope>
    <source>
        <strain evidence="8">Br4923</strain>
    </source>
</reference>
<organism evidence="7 8">
    <name type="scientific">Mycobacterium leprae (strain Br4923)</name>
    <dbReference type="NCBI Taxonomy" id="561304"/>
    <lineage>
        <taxon>Bacteria</taxon>
        <taxon>Bacillati</taxon>
        <taxon>Actinomycetota</taxon>
        <taxon>Actinomycetes</taxon>
        <taxon>Mycobacteriales</taxon>
        <taxon>Mycobacteriaceae</taxon>
        <taxon>Mycobacterium</taxon>
    </lineage>
</organism>
<dbReference type="PANTHER" id="PTHR43768:SF3">
    <property type="entry name" value="TREHALOSE 6-PHOSPHATE PHOSPHATASE"/>
    <property type="match status" value="1"/>
</dbReference>
<dbReference type="Proteomes" id="UP000006900">
    <property type="component" value="Chromosome"/>
</dbReference>
<dbReference type="GO" id="GO:0005992">
    <property type="term" value="P:trehalose biosynthetic process"/>
    <property type="evidence" value="ECO:0007669"/>
    <property type="project" value="UniProtKB-UniPathway"/>
</dbReference>
<dbReference type="SUPFAM" id="SSF56784">
    <property type="entry name" value="HAD-like"/>
    <property type="match status" value="2"/>
</dbReference>
<comment type="catalytic activity">
    <reaction evidence="1 6">
        <text>alpha,alpha-trehalose 6-phosphate + H2O = alpha,alpha-trehalose + phosphate</text>
        <dbReference type="Rhea" id="RHEA:23420"/>
        <dbReference type="ChEBI" id="CHEBI:15377"/>
        <dbReference type="ChEBI" id="CHEBI:16551"/>
        <dbReference type="ChEBI" id="CHEBI:43474"/>
        <dbReference type="ChEBI" id="CHEBI:58429"/>
        <dbReference type="EC" id="3.1.3.12"/>
    </reaction>
</comment>
<protein>
    <recommendedName>
        <fullName evidence="6">Trehalose 6-phosphate phosphatase</fullName>
        <ecNumber evidence="6">3.1.3.12</ecNumber>
    </recommendedName>
</protein>
<dbReference type="InterPro" id="IPR036412">
    <property type="entry name" value="HAD-like_sf"/>
</dbReference>
<comment type="function">
    <text evidence="5 6">Removes the phosphate from trehalose 6-phosphate to produce free trehalose.</text>
</comment>
<gene>
    <name evidence="7" type="primary">otsB2</name>
    <name evidence="7" type="ordered locus">MLBr00414</name>
</gene>
<dbReference type="EMBL" id="FM211192">
    <property type="protein sequence ID" value="CAR70507.1"/>
    <property type="molecule type" value="Genomic_DNA"/>
</dbReference>
<keyword evidence="6" id="KW-0460">Magnesium</keyword>
<proteinExistence type="inferred from homology"/>
<dbReference type="AlphaFoldDB" id="A0A0H3MPS5"/>
<dbReference type="NCBIfam" id="TIGR01484">
    <property type="entry name" value="HAD-SF-IIB"/>
    <property type="match status" value="1"/>
</dbReference>
<evidence type="ECO:0000313" key="7">
    <source>
        <dbReference type="EMBL" id="CAR70507.1"/>
    </source>
</evidence>
<evidence type="ECO:0000256" key="2">
    <source>
        <dbReference type="ARBA" id="ARBA00005199"/>
    </source>
</evidence>
<dbReference type="PANTHER" id="PTHR43768">
    <property type="entry name" value="TREHALOSE 6-PHOSPHATE PHOSPHATASE"/>
    <property type="match status" value="1"/>
</dbReference>
<comment type="similarity">
    <text evidence="3 6">Belongs to the trehalose phosphatase family.</text>
</comment>
<dbReference type="UniPathway" id="UPA00299"/>
<dbReference type="InterPro" id="IPR023214">
    <property type="entry name" value="HAD_sf"/>
</dbReference>
<dbReference type="GO" id="GO:0046872">
    <property type="term" value="F:metal ion binding"/>
    <property type="evidence" value="ECO:0007669"/>
    <property type="project" value="UniProtKB-KW"/>
</dbReference>
<dbReference type="InterPro" id="IPR006379">
    <property type="entry name" value="HAD-SF_hydro_IIB"/>
</dbReference>
<keyword evidence="4 6" id="KW-0378">Hydrolase</keyword>
<evidence type="ECO:0000256" key="3">
    <source>
        <dbReference type="ARBA" id="ARBA00008770"/>
    </source>
</evidence>
<dbReference type="GO" id="GO:0004805">
    <property type="term" value="F:trehalose-phosphatase activity"/>
    <property type="evidence" value="ECO:0007669"/>
    <property type="project" value="UniProtKB-EC"/>
</dbReference>
<sequence length="429" mass="45888">MPVTIDPRRHSAALFDLDAVVTDTPLDSTVTLVRQLQGIGVGTAVFSTNRNSQGVLTATGLDHLFPVHVDGLASGKVTILVAAANRLMAQPGRCVVVAVDAAGITAARYGGFALVLGLVIGEDQTGHRDTLRNSGADTVVADLGEVIVRTGDRRMSELPDALQTLGLTDDLTARQPAVFFDFDGTLSDIVDDPDSARPVPGATEALQKLATHCPVAILSGRDLADVIKRIGVPGIWYSGSHGFESTAPDGTHHQNDAAEATIPILEQAATQLRDQLGPIPGVMVEHKRFGVAVHYRNVARDRVNEVAVAVRTAGQRNALRVTTGREVIELRPDIDWDKGKTLHWVIDRLHHAGTQVGSASLMPICLGDDITDEDAFDAVRHTDVGGIPIVVRHTEDGNRATAALFTLDSPMHVSEFTERLARQLSDTQR</sequence>
<dbReference type="SMR" id="A0A0H3MPS5"/>
<dbReference type="EC" id="3.1.3.12" evidence="6"/>
<keyword evidence="6" id="KW-0479">Metal-binding</keyword>
<comment type="cofactor">
    <cofactor evidence="6">
        <name>Mg(2+)</name>
        <dbReference type="ChEBI" id="CHEBI:18420"/>
    </cofactor>
</comment>
<dbReference type="InterPro" id="IPR044651">
    <property type="entry name" value="OTSB-like"/>
</dbReference>
<evidence type="ECO:0000256" key="5">
    <source>
        <dbReference type="ARBA" id="ARBA00024179"/>
    </source>
</evidence>
<evidence type="ECO:0000256" key="4">
    <source>
        <dbReference type="ARBA" id="ARBA00022801"/>
    </source>
</evidence>
<accession>A0A0H3MPS5</accession>
<name>A0A0H3MPS5_MYCLB</name>
<dbReference type="Gene3D" id="3.40.50.1000">
    <property type="entry name" value="HAD superfamily/HAD-like"/>
    <property type="match status" value="2"/>
</dbReference>
<evidence type="ECO:0000313" key="8">
    <source>
        <dbReference type="Proteomes" id="UP000006900"/>
    </source>
</evidence>
<dbReference type="Gene3D" id="3.30.70.1020">
    <property type="entry name" value="Trehalose-6-phosphate phosphatase related protein, domain 2"/>
    <property type="match status" value="1"/>
</dbReference>
<dbReference type="FunFam" id="3.30.70.1020:FF:000007">
    <property type="entry name" value="Trehalose 6-phosphate phosphatase"/>
    <property type="match status" value="1"/>
</dbReference>
<evidence type="ECO:0000256" key="6">
    <source>
        <dbReference type="RuleBase" id="RU361117"/>
    </source>
</evidence>